<evidence type="ECO:0000259" key="1">
    <source>
        <dbReference type="Pfam" id="PF06114"/>
    </source>
</evidence>
<evidence type="ECO:0000313" key="2">
    <source>
        <dbReference type="EMBL" id="MFC4403340.1"/>
    </source>
</evidence>
<organism evidence="2 3">
    <name type="scientific">Gracilibacillus xinjiangensis</name>
    <dbReference type="NCBI Taxonomy" id="1193282"/>
    <lineage>
        <taxon>Bacteria</taxon>
        <taxon>Bacillati</taxon>
        <taxon>Bacillota</taxon>
        <taxon>Bacilli</taxon>
        <taxon>Bacillales</taxon>
        <taxon>Bacillaceae</taxon>
        <taxon>Gracilibacillus</taxon>
    </lineage>
</organism>
<keyword evidence="3" id="KW-1185">Reference proteome</keyword>
<dbReference type="Gene3D" id="1.10.10.2910">
    <property type="match status" value="1"/>
</dbReference>
<name>A0ABV8WTY5_9BACI</name>
<protein>
    <submittedName>
        <fullName evidence="2">ImmA/IrrE family metallo-endopeptidase</fullName>
    </submittedName>
</protein>
<comment type="caution">
    <text evidence="2">The sequence shown here is derived from an EMBL/GenBank/DDBJ whole genome shotgun (WGS) entry which is preliminary data.</text>
</comment>
<reference evidence="3" key="1">
    <citation type="journal article" date="2019" name="Int. J. Syst. Evol. Microbiol.">
        <title>The Global Catalogue of Microorganisms (GCM) 10K type strain sequencing project: providing services to taxonomists for standard genome sequencing and annotation.</title>
        <authorList>
            <consortium name="The Broad Institute Genomics Platform"/>
            <consortium name="The Broad Institute Genome Sequencing Center for Infectious Disease"/>
            <person name="Wu L."/>
            <person name="Ma J."/>
        </authorList>
    </citation>
    <scope>NUCLEOTIDE SEQUENCE [LARGE SCALE GENOMIC DNA]</scope>
    <source>
        <strain evidence="3">CCUG 37865</strain>
    </source>
</reference>
<feature type="domain" description="IrrE N-terminal-like" evidence="1">
    <location>
        <begin position="88"/>
        <end position="166"/>
    </location>
</feature>
<dbReference type="Proteomes" id="UP001595882">
    <property type="component" value="Unassembled WGS sequence"/>
</dbReference>
<evidence type="ECO:0000313" key="3">
    <source>
        <dbReference type="Proteomes" id="UP001595882"/>
    </source>
</evidence>
<dbReference type="EMBL" id="JBHSDT010000004">
    <property type="protein sequence ID" value="MFC4403340.1"/>
    <property type="molecule type" value="Genomic_DNA"/>
</dbReference>
<dbReference type="Pfam" id="PF06114">
    <property type="entry name" value="Peptidase_M78"/>
    <property type="match status" value="1"/>
</dbReference>
<dbReference type="RefSeq" id="WP_390251780.1">
    <property type="nucleotide sequence ID" value="NZ_JBHSDT010000004.1"/>
</dbReference>
<proteinExistence type="predicted"/>
<gene>
    <name evidence="2" type="ORF">ACFOY7_09640</name>
</gene>
<dbReference type="InterPro" id="IPR010359">
    <property type="entry name" value="IrrE_HExxH"/>
</dbReference>
<sequence length="171" mass="19810">MSEFIAEPTSRKNIRNLTRLIRDQFELSDERYFPVIPFLEFGLSQIDSDFSLEIAPKNEMPNDYALTFPETNKIKIRQDVYDRAIDGVPRDRFTIAHEIGHYIMHRPGFFALARNHNKEKIPSYKDPEWQANTFAGEILAPLNIIKGLTKEEVSRQCGVSLKVAEIQLNKL</sequence>
<accession>A0ABV8WTY5</accession>